<organism evidence="6 7">
    <name type="scientific">Paralvinella palmiformis</name>
    <dbReference type="NCBI Taxonomy" id="53620"/>
    <lineage>
        <taxon>Eukaryota</taxon>
        <taxon>Metazoa</taxon>
        <taxon>Spiralia</taxon>
        <taxon>Lophotrochozoa</taxon>
        <taxon>Annelida</taxon>
        <taxon>Polychaeta</taxon>
        <taxon>Sedentaria</taxon>
        <taxon>Canalipalpata</taxon>
        <taxon>Terebellida</taxon>
        <taxon>Terebelliformia</taxon>
        <taxon>Alvinellidae</taxon>
        <taxon>Paralvinella</taxon>
    </lineage>
</organism>
<protein>
    <recommendedName>
        <fullName evidence="8">Sphingomyelin phosphodiesterase 4</fullName>
    </recommendedName>
</protein>
<sequence>MAATGGLSATELHTIFPTLIENIFGFSSQSGWGINRISKSNTYDFNAVHQFLHPEGPLLRLIYRLMLEPVRYDFPFTCLPFPLQKLIERGTSQTLFADSIQQMNGPHAFEFYFSHFAYYLVSGQTQRFFIPIYVVCVQPVASINPADALYTVILEEYLNYFLPPDGRPVPALPHEGSNRNPVINQSPRQLSVVGCWPQLSPNSGLSPPHKLYMETSPVQRLGSVYVGQSPARVLTPVGQEHTEQDTWRSLTFLQDSYLPSVDHVRVVRISVLSQFVKKRIYDFLKHNFERWPLDPSFRLVLETWLSYIQPWRYTEPAKSNRDPEPTDRLIDDKCRPNAYIIFQVAIESSFSEAIQKIVCCVPVECMLCESQQHLSSMLSPIHNMHTSCLAPMSREHGNLLNILTNMISELEGPGFQLVYMFNNNTQILVQHLLQLVAQAKELAVMAAGSSSSCSESFLSWFWTDPNSYNSEVYDDVLGTGDARKVESHLTQATRNICEIYKMSCPERSDKGVSWGARSSLNDKNISHKTPDVDQTEMGPKIGPLARYQLINGLRKFDIVYQGDPDLQPIRSHEIPWLVRVLYHVTSYVNTTYDQQLMSLYDRPGFIGRLGRVFLSPPSMIESPERLGALSPEARRRIRQYEGPRVSLRHLASYPMIISLFVFYLLLRFLFGFGPLGCLAFVVLAVLLFASVKAVMMSFSETNDSTKEQKSD</sequence>
<keyword evidence="7" id="KW-1185">Reference proteome</keyword>
<comment type="caution">
    <text evidence="6">The sequence shown here is derived from an EMBL/GenBank/DDBJ whole genome shotgun (WGS) entry which is preliminary data.</text>
</comment>
<proteinExistence type="predicted"/>
<keyword evidence="4 5" id="KW-0472">Membrane</keyword>
<dbReference type="EMBL" id="JAODUP010000875">
    <property type="protein sequence ID" value="KAK2143122.1"/>
    <property type="molecule type" value="Genomic_DNA"/>
</dbReference>
<gene>
    <name evidence="6" type="ORF">LSH36_875g01016</name>
</gene>
<evidence type="ECO:0000256" key="1">
    <source>
        <dbReference type="ARBA" id="ARBA00004167"/>
    </source>
</evidence>
<dbReference type="Proteomes" id="UP001208570">
    <property type="component" value="Unassembled WGS sequence"/>
</dbReference>
<keyword evidence="3 5" id="KW-1133">Transmembrane helix</keyword>
<name>A0AAD9MRJ4_9ANNE</name>
<dbReference type="Pfam" id="PF14724">
    <property type="entry name" value="mit_SMPDase"/>
    <property type="match status" value="3"/>
</dbReference>
<reference evidence="6" key="1">
    <citation type="journal article" date="2023" name="Mol. Biol. Evol.">
        <title>Third-Generation Sequencing Reveals the Adaptive Role of the Epigenome in Three Deep-Sea Polychaetes.</title>
        <authorList>
            <person name="Perez M."/>
            <person name="Aroh O."/>
            <person name="Sun Y."/>
            <person name="Lan Y."/>
            <person name="Juniper S.K."/>
            <person name="Young C.R."/>
            <person name="Angers B."/>
            <person name="Qian P.Y."/>
        </authorList>
    </citation>
    <scope>NUCLEOTIDE SEQUENCE</scope>
    <source>
        <strain evidence="6">P08H-3</strain>
    </source>
</reference>
<keyword evidence="2 5" id="KW-0812">Transmembrane</keyword>
<comment type="subcellular location">
    <subcellularLocation>
        <location evidence="1">Membrane</location>
        <topology evidence="1">Single-pass membrane protein</topology>
    </subcellularLocation>
</comment>
<accession>A0AAD9MRJ4</accession>
<evidence type="ECO:0000256" key="3">
    <source>
        <dbReference type="ARBA" id="ARBA00022989"/>
    </source>
</evidence>
<evidence type="ECO:0000256" key="5">
    <source>
        <dbReference type="SAM" id="Phobius"/>
    </source>
</evidence>
<dbReference type="GO" id="GO:0046513">
    <property type="term" value="P:ceramide biosynthetic process"/>
    <property type="evidence" value="ECO:0007669"/>
    <property type="project" value="TreeGrafter"/>
</dbReference>
<dbReference type="InterPro" id="IPR024129">
    <property type="entry name" value="Sphingomy_SMPD4"/>
</dbReference>
<dbReference type="PANTHER" id="PTHR12988">
    <property type="entry name" value="SPHINGOMYELIN PHOSPHODIESTERASE 4"/>
    <property type="match status" value="1"/>
</dbReference>
<evidence type="ECO:0008006" key="8">
    <source>
        <dbReference type="Google" id="ProtNLM"/>
    </source>
</evidence>
<dbReference type="GO" id="GO:0006685">
    <property type="term" value="P:sphingomyelin catabolic process"/>
    <property type="evidence" value="ECO:0007669"/>
    <property type="project" value="TreeGrafter"/>
</dbReference>
<evidence type="ECO:0000313" key="7">
    <source>
        <dbReference type="Proteomes" id="UP001208570"/>
    </source>
</evidence>
<feature type="transmembrane region" description="Helical" evidence="5">
    <location>
        <begin position="672"/>
        <end position="691"/>
    </location>
</feature>
<dbReference type="GO" id="GO:0016020">
    <property type="term" value="C:membrane"/>
    <property type="evidence" value="ECO:0007669"/>
    <property type="project" value="UniProtKB-SubCell"/>
</dbReference>
<evidence type="ECO:0000256" key="2">
    <source>
        <dbReference type="ARBA" id="ARBA00022692"/>
    </source>
</evidence>
<dbReference type="PANTHER" id="PTHR12988:SF6">
    <property type="entry name" value="SPHINGOMYELIN PHOSPHODIESTERASE 4"/>
    <property type="match status" value="1"/>
</dbReference>
<dbReference type="AlphaFoldDB" id="A0AAD9MRJ4"/>
<evidence type="ECO:0000313" key="6">
    <source>
        <dbReference type="EMBL" id="KAK2143122.1"/>
    </source>
</evidence>
<dbReference type="GO" id="GO:0046475">
    <property type="term" value="P:glycerophospholipid catabolic process"/>
    <property type="evidence" value="ECO:0007669"/>
    <property type="project" value="TreeGrafter"/>
</dbReference>
<evidence type="ECO:0000256" key="4">
    <source>
        <dbReference type="ARBA" id="ARBA00023136"/>
    </source>
</evidence>
<dbReference type="GO" id="GO:0050290">
    <property type="term" value="F:sphingomyelin phosphodiesterase D activity"/>
    <property type="evidence" value="ECO:0007669"/>
    <property type="project" value="InterPro"/>
</dbReference>